<feature type="compositionally biased region" description="Low complexity" evidence="1">
    <location>
        <begin position="426"/>
        <end position="445"/>
    </location>
</feature>
<feature type="domain" description="Protein kinase" evidence="2">
    <location>
        <begin position="1"/>
        <end position="306"/>
    </location>
</feature>
<name>A0AAJ0F6L7_9PEZI</name>
<dbReference type="PROSITE" id="PS50011">
    <property type="entry name" value="PROTEIN_KINASE_DOM"/>
    <property type="match status" value="1"/>
</dbReference>
<dbReference type="AlphaFoldDB" id="A0AAJ0F6L7"/>
<dbReference type="SUPFAM" id="SSF56112">
    <property type="entry name" value="Protein kinase-like (PK-like)"/>
    <property type="match status" value="1"/>
</dbReference>
<evidence type="ECO:0000259" key="2">
    <source>
        <dbReference type="PROSITE" id="PS50011"/>
    </source>
</evidence>
<gene>
    <name evidence="3" type="ORF">QBC47DRAFT_412347</name>
</gene>
<feature type="region of interest" description="Disordered" evidence="1">
    <location>
        <begin position="279"/>
        <end position="318"/>
    </location>
</feature>
<protein>
    <recommendedName>
        <fullName evidence="2">Protein kinase domain-containing protein</fullName>
    </recommendedName>
</protein>
<keyword evidence="4" id="KW-1185">Reference proteome</keyword>
<feature type="region of interest" description="Disordered" evidence="1">
    <location>
        <begin position="357"/>
        <end position="452"/>
    </location>
</feature>
<feature type="compositionally biased region" description="Polar residues" evidence="1">
    <location>
        <begin position="289"/>
        <end position="301"/>
    </location>
</feature>
<reference evidence="3" key="1">
    <citation type="submission" date="2023-06" db="EMBL/GenBank/DDBJ databases">
        <title>Genome-scale phylogeny and comparative genomics of the fungal order Sordariales.</title>
        <authorList>
            <consortium name="Lawrence Berkeley National Laboratory"/>
            <person name="Hensen N."/>
            <person name="Bonometti L."/>
            <person name="Westerberg I."/>
            <person name="Brannstrom I.O."/>
            <person name="Guillou S."/>
            <person name="Cros-Aarteil S."/>
            <person name="Calhoun S."/>
            <person name="Haridas S."/>
            <person name="Kuo A."/>
            <person name="Mondo S."/>
            <person name="Pangilinan J."/>
            <person name="Riley R."/>
            <person name="Labutti K."/>
            <person name="Andreopoulos B."/>
            <person name="Lipzen A."/>
            <person name="Chen C."/>
            <person name="Yanf M."/>
            <person name="Daum C."/>
            <person name="Ng V."/>
            <person name="Clum A."/>
            <person name="Steindorff A."/>
            <person name="Ohm R."/>
            <person name="Martin F."/>
            <person name="Silar P."/>
            <person name="Natvig D."/>
            <person name="Lalanne C."/>
            <person name="Gautier V."/>
            <person name="Ament-Velasquez S.L."/>
            <person name="Kruys A."/>
            <person name="Hutchinson M.I."/>
            <person name="Powell A.J."/>
            <person name="Barry K."/>
            <person name="Miller A.N."/>
            <person name="Grigoriev I.V."/>
            <person name="Debuchy R."/>
            <person name="Gladieux P."/>
            <person name="Thoren M.H."/>
            <person name="Johannesson H."/>
        </authorList>
    </citation>
    <scope>NUCLEOTIDE SEQUENCE</scope>
    <source>
        <strain evidence="3">PSN4</strain>
    </source>
</reference>
<accession>A0AAJ0F6L7</accession>
<evidence type="ECO:0000256" key="1">
    <source>
        <dbReference type="SAM" id="MobiDB-lite"/>
    </source>
</evidence>
<dbReference type="Gene3D" id="1.10.510.10">
    <property type="entry name" value="Transferase(Phosphotransferase) domain 1"/>
    <property type="match status" value="1"/>
</dbReference>
<dbReference type="EMBL" id="MU839831">
    <property type="protein sequence ID" value="KAK1757001.1"/>
    <property type="molecule type" value="Genomic_DNA"/>
</dbReference>
<dbReference type="GO" id="GO:0005524">
    <property type="term" value="F:ATP binding"/>
    <property type="evidence" value="ECO:0007669"/>
    <property type="project" value="InterPro"/>
</dbReference>
<dbReference type="Proteomes" id="UP001239445">
    <property type="component" value="Unassembled WGS sequence"/>
</dbReference>
<sequence>MIDDRLPDRSPLGWGIDLMADDLSPVMLETDPRICRYMSTNQDQGEESRTAISISPGLVLRNGCTKHETDIFELAGDDLATPLFARVGRVSGGTMTFHQTAAVFSSGRPFALSEILPGERRTISLQLTDLVSRLHAKGIIHGNINPAAIQWNSTNQPVFSDLSSARLVDKGDNHQNQTCWDGDEGFISPQLRSNTRPGRCFVPTESDDLYALAVTIWCVWACRQPEPGMFSANGGPIADLRVISDPDIFGDVVETLQQGGLNLDPMLSRQAVLRGRELSPPTLARVRGQDSSIRTRSYSPQSHKKFSISPDSRAPSAFGSERVGMMTWGEDVPPARHSPIELPAEVPATATATSFTIHSPLVTMPPPAALRQRRNSFPPSLLHPVDDPTTSSSSAPRTCPVQSPPQLKPPPVLIPPPTTNPHLRESSTTPPSPSSSSEDSSTSDSDPLDDEITWEFPFPFKQGLPCSPTDSIVCLASPRGPPPPDFAICLRPEQLNLNNHSRSSSLSRNFFAAIPTPKNGSGVGGGEIKHPRVQSMISLTEELDRVDALDRRSSVGRRWDAVNRARTGGPGSVGRTRSLSRGVVAVLADGKREGWR</sequence>
<comment type="caution">
    <text evidence="3">The sequence shown here is derived from an EMBL/GenBank/DDBJ whole genome shotgun (WGS) entry which is preliminary data.</text>
</comment>
<dbReference type="InterPro" id="IPR000719">
    <property type="entry name" value="Prot_kinase_dom"/>
</dbReference>
<dbReference type="InterPro" id="IPR011009">
    <property type="entry name" value="Kinase-like_dom_sf"/>
</dbReference>
<feature type="compositionally biased region" description="Pro residues" evidence="1">
    <location>
        <begin position="402"/>
        <end position="419"/>
    </location>
</feature>
<evidence type="ECO:0000313" key="4">
    <source>
        <dbReference type="Proteomes" id="UP001239445"/>
    </source>
</evidence>
<dbReference type="GO" id="GO:0004672">
    <property type="term" value="F:protein kinase activity"/>
    <property type="evidence" value="ECO:0007669"/>
    <property type="project" value="InterPro"/>
</dbReference>
<evidence type="ECO:0000313" key="3">
    <source>
        <dbReference type="EMBL" id="KAK1757001.1"/>
    </source>
</evidence>
<organism evidence="3 4">
    <name type="scientific">Echria macrotheca</name>
    <dbReference type="NCBI Taxonomy" id="438768"/>
    <lineage>
        <taxon>Eukaryota</taxon>
        <taxon>Fungi</taxon>
        <taxon>Dikarya</taxon>
        <taxon>Ascomycota</taxon>
        <taxon>Pezizomycotina</taxon>
        <taxon>Sordariomycetes</taxon>
        <taxon>Sordariomycetidae</taxon>
        <taxon>Sordariales</taxon>
        <taxon>Schizotheciaceae</taxon>
        <taxon>Echria</taxon>
    </lineage>
</organism>
<proteinExistence type="predicted"/>